<feature type="region of interest" description="Disordered" evidence="1">
    <location>
        <begin position="69"/>
        <end position="103"/>
    </location>
</feature>
<organism evidence="2 3">
    <name type="scientific">Pleurotus ostreatus</name>
    <name type="common">Oyster mushroom</name>
    <name type="synonym">White-rot fungus</name>
    <dbReference type="NCBI Taxonomy" id="5322"/>
    <lineage>
        <taxon>Eukaryota</taxon>
        <taxon>Fungi</taxon>
        <taxon>Dikarya</taxon>
        <taxon>Basidiomycota</taxon>
        <taxon>Agaricomycotina</taxon>
        <taxon>Agaricomycetes</taxon>
        <taxon>Agaricomycetidae</taxon>
        <taxon>Agaricales</taxon>
        <taxon>Pleurotineae</taxon>
        <taxon>Pleurotaceae</taxon>
        <taxon>Pleurotus</taxon>
    </lineage>
</organism>
<sequence>MSFSEAPPTTPSSPLSTTLTNDFIAHTLSTLSAHSAHVARSPTMPTIATLPEELLERILHLCVSSPPFPPARPAWHRDHRQQSRQQSERRGQDQPLYQADLPSRSQTLPSILTTSHDRILNTKGKHRKLSSPPPTTTSRCDVPALTNACINRAKTEKIRTRLAPLLVCRLFNRIATPAFYETILLRSEWQAGSLAWTLRSSGAHIGSKSCECDQCATRPFNTSLHRHIRSIIILGCFESAAAVLHMCAIDLRTLDLTITGTGGEGAAAQYSSCPSRVSSSTSAPSSSQTQPTNQSREAIAKSLSESVANLRSITHLVLRKAHTVYLTQGSVKTILGGVADGIMKWEELETVYIGFRLSDDSLGSFSTPFTSTSPPSTASPVLHSPGPSTLLTNALISSPSPHLHTLITPMPSVWNTLLKRVVEGRAHPPSTSPAPAPLDRLVLIDGSTAPLFDLGMWGAGAGFSCADKGSGRIGMGISFGEEDDDDDTRKLDSNMFSSPPTPYSPSAALSPTFPSSPFSPTFSSPLSPSLTTSPAASLYLNEAQNHGALADAIRAGTRWLRRRSVLQAGAASSGNVGMGVGAYGMTGYRARAYTMGSTSSASTATGA</sequence>
<protein>
    <submittedName>
        <fullName evidence="2">Uncharacterized protein</fullName>
    </submittedName>
</protein>
<feature type="region of interest" description="Disordered" evidence="1">
    <location>
        <begin position="271"/>
        <end position="298"/>
    </location>
</feature>
<keyword evidence="3" id="KW-1185">Reference proteome</keyword>
<name>A0A8H7DMK8_PLEOS</name>
<evidence type="ECO:0000256" key="1">
    <source>
        <dbReference type="SAM" id="MobiDB-lite"/>
    </source>
</evidence>
<dbReference type="AlphaFoldDB" id="A0A8H7DMK8"/>
<dbReference type="RefSeq" id="XP_036626141.1">
    <property type="nucleotide sequence ID" value="XM_036771520.1"/>
</dbReference>
<feature type="compositionally biased region" description="Low complexity" evidence="1">
    <location>
        <begin position="271"/>
        <end position="295"/>
    </location>
</feature>
<gene>
    <name evidence="2" type="ORF">PC9H_001874</name>
</gene>
<dbReference type="GeneID" id="59371715"/>
<feature type="compositionally biased region" description="Low complexity" evidence="1">
    <location>
        <begin position="504"/>
        <end position="527"/>
    </location>
</feature>
<dbReference type="Proteomes" id="UP000623687">
    <property type="component" value="Unassembled WGS sequence"/>
</dbReference>
<reference evidence="2" key="1">
    <citation type="submission" date="2019-07" db="EMBL/GenBank/DDBJ databases">
        <authorList>
            <person name="Palmer J.M."/>
        </authorList>
    </citation>
    <scope>NUCLEOTIDE SEQUENCE</scope>
    <source>
        <strain evidence="2">PC9</strain>
    </source>
</reference>
<comment type="caution">
    <text evidence="2">The sequence shown here is derived from an EMBL/GenBank/DDBJ whole genome shotgun (WGS) entry which is preliminary data.</text>
</comment>
<dbReference type="VEuPathDB" id="FungiDB:PC9H_001874"/>
<feature type="region of interest" description="Disordered" evidence="1">
    <location>
        <begin position="476"/>
        <end position="527"/>
    </location>
</feature>
<feature type="region of interest" description="Disordered" evidence="1">
    <location>
        <begin position="115"/>
        <end position="138"/>
    </location>
</feature>
<dbReference type="EMBL" id="JACETU010000010">
    <property type="protein sequence ID" value="KAF7419287.1"/>
    <property type="molecule type" value="Genomic_DNA"/>
</dbReference>
<dbReference type="OrthoDB" id="2786563at2759"/>
<accession>A0A8H7DMK8</accession>
<evidence type="ECO:0000313" key="2">
    <source>
        <dbReference type="EMBL" id="KAF7419287.1"/>
    </source>
</evidence>
<proteinExistence type="predicted"/>
<evidence type="ECO:0000313" key="3">
    <source>
        <dbReference type="Proteomes" id="UP000623687"/>
    </source>
</evidence>